<comment type="caution">
    <text evidence="6">The sequence shown here is derived from an EMBL/GenBank/DDBJ whole genome shotgun (WGS) entry which is preliminary data.</text>
</comment>
<dbReference type="Pfam" id="PF00440">
    <property type="entry name" value="TetR_N"/>
    <property type="match status" value="1"/>
</dbReference>
<gene>
    <name evidence="6" type="ORF">ACFFHU_20195</name>
</gene>
<keyword evidence="2 4" id="KW-0238">DNA-binding</keyword>
<keyword evidence="7" id="KW-1185">Reference proteome</keyword>
<evidence type="ECO:0000313" key="7">
    <source>
        <dbReference type="Proteomes" id="UP001589894"/>
    </source>
</evidence>
<evidence type="ECO:0000256" key="4">
    <source>
        <dbReference type="PROSITE-ProRule" id="PRU00335"/>
    </source>
</evidence>
<name>A0ABV6P090_9ACTN</name>
<dbReference type="RefSeq" id="WP_377341080.1">
    <property type="nucleotide sequence ID" value="NZ_JBHLUE010000016.1"/>
</dbReference>
<dbReference type="InterPro" id="IPR009057">
    <property type="entry name" value="Homeodomain-like_sf"/>
</dbReference>
<dbReference type="PROSITE" id="PS50977">
    <property type="entry name" value="HTH_TETR_2"/>
    <property type="match status" value="1"/>
</dbReference>
<evidence type="ECO:0000256" key="1">
    <source>
        <dbReference type="ARBA" id="ARBA00023015"/>
    </source>
</evidence>
<dbReference type="InterPro" id="IPR001647">
    <property type="entry name" value="HTH_TetR"/>
</dbReference>
<evidence type="ECO:0000256" key="3">
    <source>
        <dbReference type="ARBA" id="ARBA00023163"/>
    </source>
</evidence>
<dbReference type="InterPro" id="IPR050109">
    <property type="entry name" value="HTH-type_TetR-like_transc_reg"/>
</dbReference>
<dbReference type="SUPFAM" id="SSF46689">
    <property type="entry name" value="Homeodomain-like"/>
    <property type="match status" value="1"/>
</dbReference>
<organism evidence="6 7">
    <name type="scientific">Plantactinospora siamensis</name>
    <dbReference type="NCBI Taxonomy" id="555372"/>
    <lineage>
        <taxon>Bacteria</taxon>
        <taxon>Bacillati</taxon>
        <taxon>Actinomycetota</taxon>
        <taxon>Actinomycetes</taxon>
        <taxon>Micromonosporales</taxon>
        <taxon>Micromonosporaceae</taxon>
        <taxon>Plantactinospora</taxon>
    </lineage>
</organism>
<dbReference type="PRINTS" id="PR00455">
    <property type="entry name" value="HTHTETR"/>
</dbReference>
<dbReference type="Gene3D" id="1.10.357.10">
    <property type="entry name" value="Tetracycline Repressor, domain 2"/>
    <property type="match status" value="1"/>
</dbReference>
<accession>A0ABV6P090</accession>
<dbReference type="PANTHER" id="PTHR30055">
    <property type="entry name" value="HTH-TYPE TRANSCRIPTIONAL REGULATOR RUTR"/>
    <property type="match status" value="1"/>
</dbReference>
<keyword evidence="3" id="KW-0804">Transcription</keyword>
<evidence type="ECO:0000313" key="6">
    <source>
        <dbReference type="EMBL" id="MFC0566446.1"/>
    </source>
</evidence>
<keyword evidence="1" id="KW-0805">Transcription regulation</keyword>
<evidence type="ECO:0000256" key="2">
    <source>
        <dbReference type="ARBA" id="ARBA00023125"/>
    </source>
</evidence>
<dbReference type="SUPFAM" id="SSF48498">
    <property type="entry name" value="Tetracyclin repressor-like, C-terminal domain"/>
    <property type="match status" value="1"/>
</dbReference>
<feature type="domain" description="HTH tetR-type" evidence="5">
    <location>
        <begin position="13"/>
        <end position="72"/>
    </location>
</feature>
<reference evidence="6 7" key="1">
    <citation type="submission" date="2024-09" db="EMBL/GenBank/DDBJ databases">
        <authorList>
            <person name="Sun Q."/>
            <person name="Mori K."/>
        </authorList>
    </citation>
    <scope>NUCLEOTIDE SEQUENCE [LARGE SCALE GENOMIC DNA]</scope>
    <source>
        <strain evidence="6 7">TBRC 2205</strain>
    </source>
</reference>
<sequence>MSQPERPMRADARRNYERLIAVAREAFTEHGAEARLDDIARRAGVGPGTLYRHFPSRDDLLAAVYRDDVEALRAQAEELAGRLPPADALAAWLRLQLDYLKVKRGLWTALKAMLAADSETLARCKDTMRSALGGLLDRAQAAGVVRPDVDAPTVLRLVHGVGLASESAPEEADRLLGIMLDGLRPPPSSAPAATSART</sequence>
<protein>
    <submittedName>
        <fullName evidence="6">TetR/AcrR family transcriptional regulator</fullName>
    </submittedName>
</protein>
<dbReference type="Proteomes" id="UP001589894">
    <property type="component" value="Unassembled WGS sequence"/>
</dbReference>
<dbReference type="Pfam" id="PF21597">
    <property type="entry name" value="TetR_C_43"/>
    <property type="match status" value="1"/>
</dbReference>
<proteinExistence type="predicted"/>
<dbReference type="PANTHER" id="PTHR30055:SF234">
    <property type="entry name" value="HTH-TYPE TRANSCRIPTIONAL REGULATOR BETI"/>
    <property type="match status" value="1"/>
</dbReference>
<feature type="DNA-binding region" description="H-T-H motif" evidence="4">
    <location>
        <begin position="35"/>
        <end position="54"/>
    </location>
</feature>
<dbReference type="InterPro" id="IPR049445">
    <property type="entry name" value="TetR_SbtR-like_C"/>
</dbReference>
<dbReference type="EMBL" id="JBHLUE010000016">
    <property type="protein sequence ID" value="MFC0566446.1"/>
    <property type="molecule type" value="Genomic_DNA"/>
</dbReference>
<dbReference type="InterPro" id="IPR036271">
    <property type="entry name" value="Tet_transcr_reg_TetR-rel_C_sf"/>
</dbReference>
<evidence type="ECO:0000259" key="5">
    <source>
        <dbReference type="PROSITE" id="PS50977"/>
    </source>
</evidence>